<evidence type="ECO:0000313" key="1">
    <source>
        <dbReference type="EMBL" id="QGJ92976.1"/>
    </source>
</evidence>
<protein>
    <submittedName>
        <fullName evidence="1">Uncharacterized protein</fullName>
    </submittedName>
</protein>
<accession>A0A649VKQ3</accession>
<keyword evidence="2" id="KW-1185">Reference proteome</keyword>
<organism evidence="1 2">
    <name type="scientific">Gordonia phage Chidiebere</name>
    <dbReference type="NCBI Taxonomy" id="2656530"/>
    <lineage>
        <taxon>Viruses</taxon>
        <taxon>Duplodnaviria</taxon>
        <taxon>Heunggongvirae</taxon>
        <taxon>Uroviricota</taxon>
        <taxon>Caudoviricetes</taxon>
        <taxon>Chidieberevirus</taxon>
        <taxon>Chidieberevirus chidiebere</taxon>
    </lineage>
</organism>
<sequence length="168" mass="18876">MDHVDESLQEAMDQYRNLLAECGLSDCPYNMTAFKMAWFAKDLMASHSDMGFMLRVYWSDRFELWLVYICIVTDNDECAPVLMVMTSEYITKVSRMGQALSCGGEGCSHEVCELVPDSLRDPPRSGLANADPDDINGRFSPIVESVEGMPSFEELAKFYDVPEDKEGG</sequence>
<evidence type="ECO:0000313" key="2">
    <source>
        <dbReference type="Proteomes" id="UP000423645"/>
    </source>
</evidence>
<reference evidence="1 2" key="1">
    <citation type="submission" date="2019-10" db="EMBL/GenBank/DDBJ databases">
        <authorList>
            <person name="Zack K.M."/>
            <person name="Garlena R.A."/>
            <person name="Russell D.A."/>
            <person name="Pope W.H."/>
            <person name="Jacobs-Sera D."/>
            <person name="Hatfull G.F."/>
        </authorList>
    </citation>
    <scope>NUCLEOTIDE SEQUENCE [LARGE SCALE GENOMIC DNA]</scope>
</reference>
<proteinExistence type="predicted"/>
<dbReference type="GeneID" id="77951930"/>
<dbReference type="KEGG" id="vg:77951930"/>
<name>A0A649VKQ3_9CAUD</name>
<gene>
    <name evidence="1" type="primary">86</name>
    <name evidence="1" type="ORF">PBI_CHIDIEBERE_86</name>
</gene>
<dbReference type="EMBL" id="MN586022">
    <property type="protein sequence ID" value="QGJ92976.1"/>
    <property type="molecule type" value="Genomic_DNA"/>
</dbReference>
<dbReference type="RefSeq" id="YP_010675604.1">
    <property type="nucleotide sequence ID" value="NC_071005.1"/>
</dbReference>
<dbReference type="Proteomes" id="UP000423645">
    <property type="component" value="Segment"/>
</dbReference>